<feature type="domain" description="Carbohydrate kinase PfkB" evidence="6">
    <location>
        <begin position="6"/>
        <end position="293"/>
    </location>
</feature>
<evidence type="ECO:0000313" key="7">
    <source>
        <dbReference type="EMBL" id="NEN05641.1"/>
    </source>
</evidence>
<gene>
    <name evidence="7" type="ORF">G3T36_07120</name>
</gene>
<keyword evidence="4 7" id="KW-0418">Kinase</keyword>
<dbReference type="CDD" id="cd01167">
    <property type="entry name" value="bac_FRK"/>
    <property type="match status" value="1"/>
</dbReference>
<evidence type="ECO:0000256" key="2">
    <source>
        <dbReference type="ARBA" id="ARBA00022679"/>
    </source>
</evidence>
<dbReference type="AlphaFoldDB" id="A0A6L9XW31"/>
<evidence type="ECO:0000259" key="6">
    <source>
        <dbReference type="Pfam" id="PF00294"/>
    </source>
</evidence>
<evidence type="ECO:0000256" key="4">
    <source>
        <dbReference type="ARBA" id="ARBA00022777"/>
    </source>
</evidence>
<dbReference type="GO" id="GO:0016301">
    <property type="term" value="F:kinase activity"/>
    <property type="evidence" value="ECO:0007669"/>
    <property type="project" value="UniProtKB-KW"/>
</dbReference>
<dbReference type="InterPro" id="IPR050306">
    <property type="entry name" value="PfkB_Carbo_kinase"/>
</dbReference>
<evidence type="ECO:0000256" key="1">
    <source>
        <dbReference type="ARBA" id="ARBA00010688"/>
    </source>
</evidence>
<keyword evidence="3" id="KW-0547">Nucleotide-binding</keyword>
<dbReference type="PANTHER" id="PTHR43085">
    <property type="entry name" value="HEXOKINASE FAMILY MEMBER"/>
    <property type="match status" value="1"/>
</dbReference>
<keyword evidence="8" id="KW-1185">Reference proteome</keyword>
<dbReference type="SUPFAM" id="SSF53613">
    <property type="entry name" value="Ribokinase-like"/>
    <property type="match status" value="1"/>
</dbReference>
<keyword evidence="2" id="KW-0808">Transferase</keyword>
<dbReference type="RefSeq" id="WP_163288825.1">
    <property type="nucleotide sequence ID" value="NZ_JAAGWY010000001.1"/>
</dbReference>
<dbReference type="Gene3D" id="3.40.1190.20">
    <property type="match status" value="1"/>
</dbReference>
<evidence type="ECO:0000256" key="5">
    <source>
        <dbReference type="ARBA" id="ARBA00022840"/>
    </source>
</evidence>
<evidence type="ECO:0000256" key="3">
    <source>
        <dbReference type="ARBA" id="ARBA00022741"/>
    </source>
</evidence>
<sequence>MTGAHAIVIGEALVDVIRDAAGGIRRHAGGSPMNVAVGLGRLGIDTTLVTQLGDDDNGRMIVEHLRDSAVTIEDGSITVDPTSTATANLDASGAATYDFDLRWGIEVPVVGGADLIHTGSIGSILEPGAESVRSVFASADPSVLLSFDPNIRPAIMGDHDEVTRLVEDLAARCHVVKMSDEDAAWLYPQRSLDDIADQYIAGGTTLFAVTRGRDGCLIRTDAVEVVLPAPAVAVVDTVGAGDAFMSGLLYAILGSGLTGSVLTGRLDRAGVEHVAGIALRSAAITVARAGANPPRAGELPVEPVRSRD</sequence>
<dbReference type="PROSITE" id="PS00584">
    <property type="entry name" value="PFKB_KINASES_2"/>
    <property type="match status" value="1"/>
</dbReference>
<comment type="caution">
    <text evidence="7">The sequence shown here is derived from an EMBL/GenBank/DDBJ whole genome shotgun (WGS) entry which is preliminary data.</text>
</comment>
<protein>
    <submittedName>
        <fullName evidence="7">Carbohydrate kinase</fullName>
    </submittedName>
</protein>
<dbReference type="Proteomes" id="UP000474967">
    <property type="component" value="Unassembled WGS sequence"/>
</dbReference>
<comment type="similarity">
    <text evidence="1">Belongs to the carbohydrate kinase PfkB family.</text>
</comment>
<dbReference type="InterPro" id="IPR011611">
    <property type="entry name" value="PfkB_dom"/>
</dbReference>
<reference evidence="7 8" key="1">
    <citation type="journal article" date="2014" name="J. Microbiol.">
        <title>Diaminobutyricibacter tongyongensis gen. nov., sp. nov. and Homoserinibacter gongjuensis gen. nov., sp. nov. belong to the family Microbacteriaceae.</title>
        <authorList>
            <person name="Kim S.J."/>
            <person name="Ahn J.H."/>
            <person name="Weon H.Y."/>
            <person name="Hamada M."/>
            <person name="Suzuki K."/>
            <person name="Kwon S.W."/>
        </authorList>
    </citation>
    <scope>NUCLEOTIDE SEQUENCE [LARGE SCALE GENOMIC DNA]</scope>
    <source>
        <strain evidence="7 8">NBRC 108724</strain>
    </source>
</reference>
<dbReference type="InterPro" id="IPR029056">
    <property type="entry name" value="Ribokinase-like"/>
</dbReference>
<organism evidence="7 8">
    <name type="scientific">Leifsonia tongyongensis</name>
    <dbReference type="NCBI Taxonomy" id="1268043"/>
    <lineage>
        <taxon>Bacteria</taxon>
        <taxon>Bacillati</taxon>
        <taxon>Actinomycetota</taxon>
        <taxon>Actinomycetes</taxon>
        <taxon>Micrococcales</taxon>
        <taxon>Microbacteriaceae</taxon>
        <taxon>Leifsonia</taxon>
    </lineage>
</organism>
<dbReference type="PANTHER" id="PTHR43085:SF1">
    <property type="entry name" value="PSEUDOURIDINE KINASE-RELATED"/>
    <property type="match status" value="1"/>
</dbReference>
<dbReference type="PROSITE" id="PS00583">
    <property type="entry name" value="PFKB_KINASES_1"/>
    <property type="match status" value="1"/>
</dbReference>
<keyword evidence="5" id="KW-0067">ATP-binding</keyword>
<dbReference type="GO" id="GO:0005524">
    <property type="term" value="F:ATP binding"/>
    <property type="evidence" value="ECO:0007669"/>
    <property type="project" value="UniProtKB-KW"/>
</dbReference>
<dbReference type="InterPro" id="IPR002173">
    <property type="entry name" value="Carboh/pur_kinase_PfkB_CS"/>
</dbReference>
<accession>A0A6L9XW31</accession>
<proteinExistence type="inferred from homology"/>
<dbReference type="EMBL" id="JAAGWY010000001">
    <property type="protein sequence ID" value="NEN05641.1"/>
    <property type="molecule type" value="Genomic_DNA"/>
</dbReference>
<dbReference type="Pfam" id="PF00294">
    <property type="entry name" value="PfkB"/>
    <property type="match status" value="1"/>
</dbReference>
<evidence type="ECO:0000313" key="8">
    <source>
        <dbReference type="Proteomes" id="UP000474967"/>
    </source>
</evidence>
<name>A0A6L9XW31_9MICO</name>